<evidence type="ECO:0000256" key="3">
    <source>
        <dbReference type="ARBA" id="ARBA00022833"/>
    </source>
</evidence>
<dbReference type="EMBL" id="CAJOBD010002513">
    <property type="protein sequence ID" value="CAF3887560.1"/>
    <property type="molecule type" value="Genomic_DNA"/>
</dbReference>
<dbReference type="Proteomes" id="UP000663864">
    <property type="component" value="Unassembled WGS sequence"/>
</dbReference>
<dbReference type="Gene3D" id="3.90.1590.10">
    <property type="entry name" value="glutathione-dependent formaldehyde- activating enzyme (gfa)"/>
    <property type="match status" value="1"/>
</dbReference>
<dbReference type="InterPro" id="IPR011057">
    <property type="entry name" value="Mss4-like_sf"/>
</dbReference>
<dbReference type="Pfam" id="PF04828">
    <property type="entry name" value="GFA"/>
    <property type="match status" value="1"/>
</dbReference>
<protein>
    <recommendedName>
        <fullName evidence="5">CENP-V/GFA domain-containing protein</fullName>
    </recommendedName>
</protein>
<reference evidence="6" key="1">
    <citation type="submission" date="2021-02" db="EMBL/GenBank/DDBJ databases">
        <authorList>
            <person name="Nowell W R."/>
        </authorList>
    </citation>
    <scope>NUCLEOTIDE SEQUENCE</scope>
</reference>
<proteinExistence type="inferred from homology"/>
<dbReference type="GO" id="GO:0016846">
    <property type="term" value="F:carbon-sulfur lyase activity"/>
    <property type="evidence" value="ECO:0007669"/>
    <property type="project" value="InterPro"/>
</dbReference>
<dbReference type="GO" id="GO:0046872">
    <property type="term" value="F:metal ion binding"/>
    <property type="evidence" value="ECO:0007669"/>
    <property type="project" value="UniProtKB-KW"/>
</dbReference>
<keyword evidence="3" id="KW-0862">Zinc</keyword>
<evidence type="ECO:0000256" key="1">
    <source>
        <dbReference type="ARBA" id="ARBA00005495"/>
    </source>
</evidence>
<evidence type="ECO:0000313" key="8">
    <source>
        <dbReference type="Proteomes" id="UP000663864"/>
    </source>
</evidence>
<dbReference type="Proteomes" id="UP000663836">
    <property type="component" value="Unassembled WGS sequence"/>
</dbReference>
<sequence length="139" mass="14897">MSSTTGECLCGQIKVSIAKEALDGDGKIALCHCKNCRQATGSMASTNIIVPESAVRITGQPKIYQDSKTNSGKTVQRAFCGNCGSPIYSSTPSIPDALVVKMGLFDDIPKPSMEVYCKSRLSWNKPIDGAKQFDTMPTQ</sequence>
<name>A0A814WG92_9BILA</name>
<dbReference type="PANTHER" id="PTHR33337">
    <property type="entry name" value="GFA DOMAIN-CONTAINING PROTEIN"/>
    <property type="match status" value="1"/>
</dbReference>
<comment type="similarity">
    <text evidence="1">Belongs to the Gfa family.</text>
</comment>
<evidence type="ECO:0000256" key="4">
    <source>
        <dbReference type="ARBA" id="ARBA00023239"/>
    </source>
</evidence>
<feature type="domain" description="CENP-V/GFA" evidence="5">
    <location>
        <begin position="4"/>
        <end position="128"/>
    </location>
</feature>
<organism evidence="6 8">
    <name type="scientific">Rotaria sordida</name>
    <dbReference type="NCBI Taxonomy" id="392033"/>
    <lineage>
        <taxon>Eukaryota</taxon>
        <taxon>Metazoa</taxon>
        <taxon>Spiralia</taxon>
        <taxon>Gnathifera</taxon>
        <taxon>Rotifera</taxon>
        <taxon>Eurotatoria</taxon>
        <taxon>Bdelloidea</taxon>
        <taxon>Philodinida</taxon>
        <taxon>Philodinidae</taxon>
        <taxon>Rotaria</taxon>
    </lineage>
</organism>
<dbReference type="PANTHER" id="PTHR33337:SF40">
    <property type="entry name" value="CENP-V_GFA DOMAIN-CONTAINING PROTEIN-RELATED"/>
    <property type="match status" value="1"/>
</dbReference>
<evidence type="ECO:0000313" key="6">
    <source>
        <dbReference type="EMBL" id="CAF1201025.1"/>
    </source>
</evidence>
<keyword evidence="2" id="KW-0479">Metal-binding</keyword>
<evidence type="ECO:0000313" key="7">
    <source>
        <dbReference type="EMBL" id="CAF3887560.1"/>
    </source>
</evidence>
<dbReference type="InterPro" id="IPR006913">
    <property type="entry name" value="CENP-V/GFA"/>
</dbReference>
<comment type="caution">
    <text evidence="6">The sequence shown here is derived from an EMBL/GenBank/DDBJ whole genome shotgun (WGS) entry which is preliminary data.</text>
</comment>
<dbReference type="PROSITE" id="PS51891">
    <property type="entry name" value="CENP_V_GFA"/>
    <property type="match status" value="1"/>
</dbReference>
<dbReference type="EMBL" id="CAJNOT010001448">
    <property type="protein sequence ID" value="CAF1201025.1"/>
    <property type="molecule type" value="Genomic_DNA"/>
</dbReference>
<gene>
    <name evidence="7" type="ORF">JBS370_LOCUS20186</name>
    <name evidence="6" type="ORF">ZHD862_LOCUS22843</name>
</gene>
<dbReference type="SUPFAM" id="SSF51316">
    <property type="entry name" value="Mss4-like"/>
    <property type="match status" value="1"/>
</dbReference>
<evidence type="ECO:0000256" key="2">
    <source>
        <dbReference type="ARBA" id="ARBA00022723"/>
    </source>
</evidence>
<evidence type="ECO:0000259" key="5">
    <source>
        <dbReference type="PROSITE" id="PS51891"/>
    </source>
</evidence>
<dbReference type="AlphaFoldDB" id="A0A814WG92"/>
<keyword evidence="4" id="KW-0456">Lyase</keyword>
<accession>A0A814WG92</accession>